<reference evidence="4 5" key="1">
    <citation type="submission" date="2020-03" db="EMBL/GenBank/DDBJ databases">
        <title>Chryseoglobus sp. isolated from a deep-sea seamount.</title>
        <authorList>
            <person name="Zhang D.-C."/>
        </authorList>
    </citation>
    <scope>NUCLEOTIDE SEQUENCE [LARGE SCALE GENOMIC DNA]</scope>
    <source>
        <strain evidence="4 5">KN1116</strain>
    </source>
</reference>
<evidence type="ECO:0000259" key="1">
    <source>
        <dbReference type="Pfam" id="PF13280"/>
    </source>
</evidence>
<accession>A0A9E5JM54</accession>
<dbReference type="PROSITE" id="PS52050">
    <property type="entry name" value="WYL"/>
    <property type="match status" value="1"/>
</dbReference>
<comment type="caution">
    <text evidence="4">The sequence shown here is derived from an EMBL/GenBank/DDBJ whole genome shotgun (WGS) entry which is preliminary data.</text>
</comment>
<dbReference type="PANTHER" id="PTHR34580:SF1">
    <property type="entry name" value="PROTEIN PAFC"/>
    <property type="match status" value="1"/>
</dbReference>
<sequence>MAKRAPAPKAGDKLTFLLALVPYLIDQVRVSVDEAAAHFGVPPQRVRDAVSLITTSGLPGDDGAYSHADLFDIDWTAYEERDVITIIRAPVDEIPRLSSREAAALLAGLQVLAASPSFAARTDAVELMELLGRGASESISPVAVAPSAPDDLRALLTRALDERLRVRLDYVSTRGERHSREVDPIRLDGLDDVWYLRAWCLLRDSERTFRLDRIADAELVGPAAEHEAVSVDPEQLFRPAPDDQRVTLRLPVSALPLVADYRGPDDELSVDAENGTATLTLMVGHDGVLGRLVSSAPGAIEIAAPPEARAAVAAWARTALTKESV</sequence>
<keyword evidence="5" id="KW-1185">Reference proteome</keyword>
<feature type="domain" description="WYL" evidence="1">
    <location>
        <begin position="154"/>
        <end position="218"/>
    </location>
</feature>
<dbReference type="InterPro" id="IPR043839">
    <property type="entry name" value="PafC_HTH"/>
</dbReference>
<evidence type="ECO:0000313" key="5">
    <source>
        <dbReference type="Proteomes" id="UP000818266"/>
    </source>
</evidence>
<feature type="domain" description="WCX" evidence="3">
    <location>
        <begin position="244"/>
        <end position="320"/>
    </location>
</feature>
<dbReference type="Pfam" id="PF13280">
    <property type="entry name" value="WYL"/>
    <property type="match status" value="1"/>
</dbReference>
<name>A0A9E5JM54_9MICO</name>
<proteinExistence type="predicted"/>
<organism evidence="4 5">
    <name type="scientific">Microcella pacifica</name>
    <dbReference type="NCBI Taxonomy" id="2591847"/>
    <lineage>
        <taxon>Bacteria</taxon>
        <taxon>Bacillati</taxon>
        <taxon>Actinomycetota</taxon>
        <taxon>Actinomycetes</taxon>
        <taxon>Micrococcales</taxon>
        <taxon>Microbacteriaceae</taxon>
        <taxon>Microcella</taxon>
    </lineage>
</organism>
<evidence type="ECO:0000259" key="3">
    <source>
        <dbReference type="Pfam" id="PF25583"/>
    </source>
</evidence>
<dbReference type="Pfam" id="PF25583">
    <property type="entry name" value="WCX"/>
    <property type="match status" value="1"/>
</dbReference>
<protein>
    <submittedName>
        <fullName evidence="4">WYL domain-containing protein</fullName>
    </submittedName>
</protein>
<evidence type="ECO:0000259" key="2">
    <source>
        <dbReference type="Pfam" id="PF19187"/>
    </source>
</evidence>
<dbReference type="InterPro" id="IPR028349">
    <property type="entry name" value="PafC-like"/>
</dbReference>
<dbReference type="EMBL" id="VIKT02000002">
    <property type="protein sequence ID" value="NHF61872.1"/>
    <property type="molecule type" value="Genomic_DNA"/>
</dbReference>
<dbReference type="RefSeq" id="WP_152582789.1">
    <property type="nucleotide sequence ID" value="NZ_VIKT02000002.1"/>
</dbReference>
<dbReference type="InterPro" id="IPR057727">
    <property type="entry name" value="WCX_dom"/>
</dbReference>
<dbReference type="PIRSF" id="PIRSF016838">
    <property type="entry name" value="PafC"/>
    <property type="match status" value="1"/>
</dbReference>
<dbReference type="InterPro" id="IPR026881">
    <property type="entry name" value="WYL_dom"/>
</dbReference>
<dbReference type="InterPro" id="IPR051534">
    <property type="entry name" value="CBASS_pafABC_assoc_protein"/>
</dbReference>
<gene>
    <name evidence="4" type="ORF">FK219_001220</name>
</gene>
<feature type="domain" description="PafC HTH" evidence="2">
    <location>
        <begin position="12"/>
        <end position="124"/>
    </location>
</feature>
<dbReference type="AlphaFoldDB" id="A0A9E5JM54"/>
<dbReference type="PANTHER" id="PTHR34580">
    <property type="match status" value="1"/>
</dbReference>
<dbReference type="OrthoDB" id="3171994at2"/>
<dbReference type="Pfam" id="PF19187">
    <property type="entry name" value="HTH_PafC"/>
    <property type="match status" value="1"/>
</dbReference>
<dbReference type="Proteomes" id="UP000818266">
    <property type="component" value="Unassembled WGS sequence"/>
</dbReference>
<evidence type="ECO:0000313" key="4">
    <source>
        <dbReference type="EMBL" id="NHF61872.1"/>
    </source>
</evidence>